<feature type="transmembrane region" description="Helical" evidence="7">
    <location>
        <begin position="7"/>
        <end position="23"/>
    </location>
</feature>
<evidence type="ECO:0000256" key="1">
    <source>
        <dbReference type="ARBA" id="ARBA00004141"/>
    </source>
</evidence>
<dbReference type="Proteomes" id="UP000593567">
    <property type="component" value="Unassembled WGS sequence"/>
</dbReference>
<comment type="subcellular location">
    <subcellularLocation>
        <location evidence="1">Membrane</location>
        <topology evidence="1">Multi-pass membrane protein</topology>
    </subcellularLocation>
</comment>
<reference evidence="9" key="1">
    <citation type="submission" date="2020-06" db="EMBL/GenBank/DDBJ databases">
        <title>Draft genome of Bugula neritina, a colonial animal packing powerful symbionts and potential medicines.</title>
        <authorList>
            <person name="Rayko M."/>
        </authorList>
    </citation>
    <scope>NUCLEOTIDE SEQUENCE [LARGE SCALE GENOMIC DNA]</scope>
    <source>
        <strain evidence="9">Kwan_BN1</strain>
    </source>
</reference>
<evidence type="ECO:0000256" key="3">
    <source>
        <dbReference type="ARBA" id="ARBA00022989"/>
    </source>
</evidence>
<protein>
    <recommendedName>
        <fullName evidence="8">Receptor ligand binding region domain-containing protein</fullName>
    </recommendedName>
</protein>
<dbReference type="PANTHER" id="PTHR24060">
    <property type="entry name" value="METABOTROPIC GLUTAMATE RECEPTOR"/>
    <property type="match status" value="1"/>
</dbReference>
<keyword evidence="10" id="KW-1185">Reference proteome</keyword>
<keyword evidence="3 7" id="KW-1133">Transmembrane helix</keyword>
<keyword evidence="2 7" id="KW-0812">Transmembrane</keyword>
<dbReference type="PRINTS" id="PR00248">
    <property type="entry name" value="GPCRMGR"/>
</dbReference>
<dbReference type="OrthoDB" id="425344at2759"/>
<dbReference type="SUPFAM" id="SSF53822">
    <property type="entry name" value="Periplasmic binding protein-like I"/>
    <property type="match status" value="1"/>
</dbReference>
<dbReference type="InterPro" id="IPR028082">
    <property type="entry name" value="Peripla_BP_I"/>
</dbReference>
<evidence type="ECO:0000256" key="6">
    <source>
        <dbReference type="ARBA" id="ARBA00023180"/>
    </source>
</evidence>
<keyword evidence="4 7" id="KW-0472">Membrane</keyword>
<dbReference type="InterPro" id="IPR001828">
    <property type="entry name" value="ANF_lig-bd_rcpt"/>
</dbReference>
<feature type="domain" description="Receptor ligand binding region" evidence="8">
    <location>
        <begin position="68"/>
        <end position="164"/>
    </location>
</feature>
<keyword evidence="5" id="KW-0675">Receptor</keyword>
<dbReference type="GO" id="GO:0016020">
    <property type="term" value="C:membrane"/>
    <property type="evidence" value="ECO:0007669"/>
    <property type="project" value="UniProtKB-SubCell"/>
</dbReference>
<dbReference type="Gene3D" id="3.40.50.2300">
    <property type="match status" value="1"/>
</dbReference>
<organism evidence="9 10">
    <name type="scientific">Bugula neritina</name>
    <name type="common">Brown bryozoan</name>
    <name type="synonym">Sertularia neritina</name>
    <dbReference type="NCBI Taxonomy" id="10212"/>
    <lineage>
        <taxon>Eukaryota</taxon>
        <taxon>Metazoa</taxon>
        <taxon>Spiralia</taxon>
        <taxon>Lophotrochozoa</taxon>
        <taxon>Bryozoa</taxon>
        <taxon>Gymnolaemata</taxon>
        <taxon>Cheilostomatida</taxon>
        <taxon>Flustrina</taxon>
        <taxon>Buguloidea</taxon>
        <taxon>Bugulidae</taxon>
        <taxon>Bugula</taxon>
    </lineage>
</organism>
<dbReference type="GO" id="GO:0004930">
    <property type="term" value="F:G protein-coupled receptor activity"/>
    <property type="evidence" value="ECO:0007669"/>
    <property type="project" value="InterPro"/>
</dbReference>
<proteinExistence type="predicted"/>
<evidence type="ECO:0000256" key="2">
    <source>
        <dbReference type="ARBA" id="ARBA00022692"/>
    </source>
</evidence>
<dbReference type="InterPro" id="IPR000337">
    <property type="entry name" value="GPCR_3"/>
</dbReference>
<keyword evidence="6" id="KW-0325">Glycoprotein</keyword>
<accession>A0A7J7K686</accession>
<evidence type="ECO:0000259" key="8">
    <source>
        <dbReference type="Pfam" id="PF01094"/>
    </source>
</evidence>
<dbReference type="EMBL" id="VXIV02001335">
    <property type="protein sequence ID" value="KAF6033441.1"/>
    <property type="molecule type" value="Genomic_DNA"/>
</dbReference>
<evidence type="ECO:0000256" key="5">
    <source>
        <dbReference type="ARBA" id="ARBA00023170"/>
    </source>
</evidence>
<comment type="caution">
    <text evidence="9">The sequence shown here is derived from an EMBL/GenBank/DDBJ whole genome shotgun (WGS) entry which is preliminary data.</text>
</comment>
<gene>
    <name evidence="9" type="ORF">EB796_008247</name>
</gene>
<dbReference type="InterPro" id="IPR050726">
    <property type="entry name" value="mGluR"/>
</dbReference>
<evidence type="ECO:0000313" key="9">
    <source>
        <dbReference type="EMBL" id="KAF6033441.1"/>
    </source>
</evidence>
<evidence type="ECO:0000256" key="4">
    <source>
        <dbReference type="ARBA" id="ARBA00023136"/>
    </source>
</evidence>
<name>A0A7J7K686_BUGNE</name>
<dbReference type="AlphaFoldDB" id="A0A7J7K686"/>
<evidence type="ECO:0000256" key="7">
    <source>
        <dbReference type="SAM" id="Phobius"/>
    </source>
</evidence>
<evidence type="ECO:0000313" key="10">
    <source>
        <dbReference type="Proteomes" id="UP000593567"/>
    </source>
</evidence>
<dbReference type="Pfam" id="PF01094">
    <property type="entry name" value="ANF_receptor"/>
    <property type="match status" value="1"/>
</dbReference>
<sequence length="166" mass="17995">MIHTENVLLNLFSIFILVAGYSIDIEGLPKNTYQLDGDINIGAVFPLHEAGTGGAFCGRIRELGVLQRAEAMAFYIRQINKSQKSLPNITLGFTILDDCYKETTALAQGLKFLPAGSYLSGYKNMSSNRPAARSDFIAVIGAESSTNSKQLAELFGLFKLPQVSGP</sequence>